<accession>A0ABS8M1H0</accession>
<comment type="caution">
    <text evidence="1">The sequence shown here is derived from an EMBL/GenBank/DDBJ whole genome shotgun (WGS) entry which is preliminary data.</text>
</comment>
<proteinExistence type="predicted"/>
<dbReference type="Proteomes" id="UP001430700">
    <property type="component" value="Unassembled WGS sequence"/>
</dbReference>
<gene>
    <name evidence="1" type="ORF">LNQ34_12925</name>
</gene>
<sequence length="127" mass="14921">MDEFEISIKKLLLLLKTTEMKDVIEIKKGKITARLSVTVKKLDSSYIGYIPSFDIPFTSPSEEKVSEIAKGLINVLFKRWLEKGKIDFFKEKLEKHKFSPHDRFHQVRFEHSTPSKSIQFKEELYVV</sequence>
<keyword evidence="2" id="KW-1185">Reference proteome</keyword>
<evidence type="ECO:0000313" key="1">
    <source>
        <dbReference type="EMBL" id="MCC9018678.1"/>
    </source>
</evidence>
<name>A0ABS8M1H0_9FLAO</name>
<organism evidence="1 2">
    <name type="scientific">Flavobacterium lipolyticum</name>
    <dbReference type="NCBI Taxonomy" id="2893754"/>
    <lineage>
        <taxon>Bacteria</taxon>
        <taxon>Pseudomonadati</taxon>
        <taxon>Bacteroidota</taxon>
        <taxon>Flavobacteriia</taxon>
        <taxon>Flavobacteriales</taxon>
        <taxon>Flavobacteriaceae</taxon>
        <taxon>Flavobacterium</taxon>
    </lineage>
</organism>
<reference evidence="1" key="1">
    <citation type="submission" date="2021-11" db="EMBL/GenBank/DDBJ databases">
        <title>Description of novel Flavobacterium species.</title>
        <authorList>
            <person name="Saticioglu I.B."/>
            <person name="Ay H."/>
            <person name="Altun S."/>
            <person name="Duman M."/>
        </authorList>
    </citation>
    <scope>NUCLEOTIDE SEQUENCE</scope>
    <source>
        <strain evidence="1">F-126</strain>
    </source>
</reference>
<dbReference type="EMBL" id="JAJJMN010000001">
    <property type="protein sequence ID" value="MCC9018678.1"/>
    <property type="molecule type" value="Genomic_DNA"/>
</dbReference>
<protein>
    <submittedName>
        <fullName evidence="1">Uncharacterized protein</fullName>
    </submittedName>
</protein>
<evidence type="ECO:0000313" key="2">
    <source>
        <dbReference type="Proteomes" id="UP001430700"/>
    </source>
</evidence>
<dbReference type="RefSeq" id="WP_230000055.1">
    <property type="nucleotide sequence ID" value="NZ_JAJJMN010000001.1"/>
</dbReference>